<dbReference type="EMBL" id="LWBO01000084">
    <property type="protein sequence ID" value="OQP39301.1"/>
    <property type="molecule type" value="Genomic_DNA"/>
</dbReference>
<organism evidence="2 3">
    <name type="scientific">Niastella koreensis</name>
    <dbReference type="NCBI Taxonomy" id="354356"/>
    <lineage>
        <taxon>Bacteria</taxon>
        <taxon>Pseudomonadati</taxon>
        <taxon>Bacteroidota</taxon>
        <taxon>Chitinophagia</taxon>
        <taxon>Chitinophagales</taxon>
        <taxon>Chitinophagaceae</taxon>
        <taxon>Niastella</taxon>
    </lineage>
</organism>
<gene>
    <name evidence="2" type="ORF">A4D02_18440</name>
</gene>
<name>A0ABX3NMC3_9BACT</name>
<keyword evidence="3" id="KW-1185">Reference proteome</keyword>
<keyword evidence="1" id="KW-1133">Transmembrane helix</keyword>
<reference evidence="2 3" key="1">
    <citation type="submission" date="2016-04" db="EMBL/GenBank/DDBJ databases">
        <authorList>
            <person name="Chen L."/>
            <person name="Zhuang W."/>
            <person name="Wang G."/>
        </authorList>
    </citation>
    <scope>NUCLEOTIDE SEQUENCE [LARGE SCALE GENOMIC DNA]</scope>
    <source>
        <strain evidence="3">GR20</strain>
    </source>
</reference>
<evidence type="ECO:0000256" key="1">
    <source>
        <dbReference type="SAM" id="Phobius"/>
    </source>
</evidence>
<comment type="caution">
    <text evidence="2">The sequence shown here is derived from an EMBL/GenBank/DDBJ whole genome shotgun (WGS) entry which is preliminary data.</text>
</comment>
<keyword evidence="1" id="KW-0812">Transmembrane</keyword>
<evidence type="ECO:0000313" key="2">
    <source>
        <dbReference type="EMBL" id="OQP39301.1"/>
    </source>
</evidence>
<proteinExistence type="predicted"/>
<evidence type="ECO:0008006" key="4">
    <source>
        <dbReference type="Google" id="ProtNLM"/>
    </source>
</evidence>
<feature type="transmembrane region" description="Helical" evidence="1">
    <location>
        <begin position="54"/>
        <end position="72"/>
    </location>
</feature>
<evidence type="ECO:0000313" key="3">
    <source>
        <dbReference type="Proteomes" id="UP000192277"/>
    </source>
</evidence>
<accession>A0ABX3NMC3</accession>
<protein>
    <recommendedName>
        <fullName evidence="4">Twin-arginine translocation pathway signal</fullName>
    </recommendedName>
</protein>
<sequence>MPEINRRTFLRHSAIVTSGGLKKHCTIRQLVDGAIVQIFNRETLFLTQRLTMPIITWMRMVIMMITITSFGYNTSR</sequence>
<keyword evidence="1" id="KW-0472">Membrane</keyword>
<dbReference type="Proteomes" id="UP000192277">
    <property type="component" value="Unassembled WGS sequence"/>
</dbReference>